<reference evidence="1" key="1">
    <citation type="submission" date="2019-12" db="EMBL/GenBank/DDBJ databases">
        <title>Whole-genome sequence of Halomicrobium mukohataei pws1.</title>
        <authorList>
            <person name="Verma D.K."/>
            <person name="Gopal K."/>
            <person name="Prasad E.S."/>
        </authorList>
    </citation>
    <scope>NUCLEOTIDE SEQUENCE</scope>
    <source>
        <strain evidence="1">Pws1</strain>
    </source>
</reference>
<sequence length="142" mass="16241">MSELPDDFPEWLTAERHAHYTRPPTLAYQLSRAYPNIDTESELYRAAHRDIVRQYEAGTTPEQIFSNFLSMVRDAGGVLPVALVDRPDGDRLVADPGGDTLLEFGLDDEEYMEFRELSRTDFDDMSREELIDLLVSLQDAVE</sequence>
<proteinExistence type="predicted"/>
<dbReference type="RefSeq" id="WP_170093940.1">
    <property type="nucleotide sequence ID" value="NZ_WOYG01000001.1"/>
</dbReference>
<evidence type="ECO:0000313" key="1">
    <source>
        <dbReference type="EMBL" id="NLV10205.1"/>
    </source>
</evidence>
<gene>
    <name evidence="1" type="ORF">GOC74_09710</name>
</gene>
<accession>A0A847U9Z9</accession>
<dbReference type="GeneID" id="94361950"/>
<comment type="caution">
    <text evidence="1">The sequence shown here is derived from an EMBL/GenBank/DDBJ whole genome shotgun (WGS) entry which is preliminary data.</text>
</comment>
<protein>
    <submittedName>
        <fullName evidence="1">Uncharacterized protein</fullName>
    </submittedName>
</protein>
<name>A0A847U9Z9_9EURY</name>
<evidence type="ECO:0000313" key="2">
    <source>
        <dbReference type="Proteomes" id="UP000608662"/>
    </source>
</evidence>
<dbReference type="OrthoDB" id="372718at2157"/>
<dbReference type="AlphaFoldDB" id="A0A847U9Z9"/>
<dbReference type="EMBL" id="WOYG01000001">
    <property type="protein sequence ID" value="NLV10205.1"/>
    <property type="molecule type" value="Genomic_DNA"/>
</dbReference>
<dbReference type="Proteomes" id="UP000608662">
    <property type="component" value="Unassembled WGS sequence"/>
</dbReference>
<organism evidence="1 2">
    <name type="scientific">Halomicrobium mukohataei</name>
    <dbReference type="NCBI Taxonomy" id="57705"/>
    <lineage>
        <taxon>Archaea</taxon>
        <taxon>Methanobacteriati</taxon>
        <taxon>Methanobacteriota</taxon>
        <taxon>Stenosarchaea group</taxon>
        <taxon>Halobacteria</taxon>
        <taxon>Halobacteriales</taxon>
        <taxon>Haloarculaceae</taxon>
        <taxon>Halomicrobium</taxon>
    </lineage>
</organism>